<dbReference type="Gene3D" id="3.30.2010.10">
    <property type="entry name" value="Metalloproteases ('zincins'), catalytic domain"/>
    <property type="match status" value="1"/>
</dbReference>
<feature type="domain" description="SprT-like" evidence="1">
    <location>
        <begin position="1"/>
        <end position="139"/>
    </location>
</feature>
<sequence>METAHAQELVRSLMAAHGLADWGFAFDRAKRRAGATHYTAKKITMSQALVELYTPQEVRAVILHEIAHALVGSRHAHDEVWRQTCLAIGGDGQTRLPVDSPEPQAPWQGVCPAGHHAQRYRRPTQQLSCRKCSRSFNQQCLFSWENIQTGERIAPESLPLTAARQRRTSTAKSRLFRRRVRMASVKGKQHG</sequence>
<dbReference type="EMBL" id="CP121208">
    <property type="protein sequence ID" value="WFM83462.1"/>
    <property type="molecule type" value="Genomic_DNA"/>
</dbReference>
<evidence type="ECO:0000259" key="1">
    <source>
        <dbReference type="SMART" id="SM00731"/>
    </source>
</evidence>
<accession>A0ABY8FZ20</accession>
<gene>
    <name evidence="2" type="ORF">P7079_00330</name>
</gene>
<protein>
    <submittedName>
        <fullName evidence="2">SprT-like domain-containing protein</fullName>
    </submittedName>
</protein>
<dbReference type="Proteomes" id="UP001215216">
    <property type="component" value="Chromosome"/>
</dbReference>
<organism evidence="2 3">
    <name type="scientific">Arcanobacterium canis</name>
    <dbReference type="NCBI Taxonomy" id="999183"/>
    <lineage>
        <taxon>Bacteria</taxon>
        <taxon>Bacillati</taxon>
        <taxon>Actinomycetota</taxon>
        <taxon>Actinomycetes</taxon>
        <taxon>Actinomycetales</taxon>
        <taxon>Actinomycetaceae</taxon>
        <taxon>Arcanobacterium</taxon>
    </lineage>
</organism>
<keyword evidence="3" id="KW-1185">Reference proteome</keyword>
<reference evidence="2 3" key="1">
    <citation type="submission" date="2023-03" db="EMBL/GenBank/DDBJ databases">
        <title>Complete genome of Arcanobacterium canis strain DSM 25104 isolated in 2010 from a canine otitis externa in Germany.</title>
        <authorList>
            <person name="Borowiak M."/>
            <person name="Kreitlow A."/>
            <person name="Malorny B."/>
            <person name="Laemmler C."/>
            <person name="Prenger-Berninghoff E."/>
            <person name="Ploetz M."/>
            <person name="Abdulmawjood A."/>
        </authorList>
    </citation>
    <scope>NUCLEOTIDE SEQUENCE [LARGE SCALE GENOMIC DNA]</scope>
    <source>
        <strain evidence="2 3">DSM 25104</strain>
    </source>
</reference>
<dbReference type="InterPro" id="IPR006640">
    <property type="entry name" value="SprT-like_domain"/>
</dbReference>
<dbReference type="Pfam" id="PF10263">
    <property type="entry name" value="SprT-like"/>
    <property type="match status" value="1"/>
</dbReference>
<dbReference type="RefSeq" id="WP_278012857.1">
    <property type="nucleotide sequence ID" value="NZ_CP121208.1"/>
</dbReference>
<evidence type="ECO:0000313" key="2">
    <source>
        <dbReference type="EMBL" id="WFM83462.1"/>
    </source>
</evidence>
<evidence type="ECO:0000313" key="3">
    <source>
        <dbReference type="Proteomes" id="UP001215216"/>
    </source>
</evidence>
<proteinExistence type="predicted"/>
<dbReference type="SMART" id="SM00731">
    <property type="entry name" value="SprT"/>
    <property type="match status" value="1"/>
</dbReference>
<name>A0ABY8FZ20_9ACTO</name>